<evidence type="ECO:0000256" key="6">
    <source>
        <dbReference type="SAM" id="Phobius"/>
    </source>
</evidence>
<dbReference type="InterPro" id="IPR010291">
    <property type="entry name" value="Ion_channel_UNC-93"/>
</dbReference>
<feature type="transmembrane region" description="Helical" evidence="6">
    <location>
        <begin position="256"/>
        <end position="279"/>
    </location>
</feature>
<dbReference type="GO" id="GO:0016020">
    <property type="term" value="C:membrane"/>
    <property type="evidence" value="ECO:0007669"/>
    <property type="project" value="UniProtKB-SubCell"/>
</dbReference>
<evidence type="ECO:0000256" key="4">
    <source>
        <dbReference type="ARBA" id="ARBA00022989"/>
    </source>
</evidence>
<accession>A0A0D8XJN2</accession>
<dbReference type="InterPro" id="IPR051617">
    <property type="entry name" value="UNC-93-like_regulator"/>
</dbReference>
<comment type="similarity">
    <text evidence="2">Belongs to the unc-93 family.</text>
</comment>
<dbReference type="EMBL" id="KN716504">
    <property type="protein sequence ID" value="KJH44044.1"/>
    <property type="molecule type" value="Genomic_DNA"/>
</dbReference>
<keyword evidence="3 6" id="KW-0812">Transmembrane</keyword>
<keyword evidence="4 6" id="KW-1133">Transmembrane helix</keyword>
<comment type="subcellular location">
    <subcellularLocation>
        <location evidence="1">Membrane</location>
        <topology evidence="1">Multi-pass membrane protein</topology>
    </subcellularLocation>
</comment>
<dbReference type="PANTHER" id="PTHR23294">
    <property type="entry name" value="ET TRANSLATION PRODUCT-RELATED"/>
    <property type="match status" value="1"/>
</dbReference>
<feature type="transmembrane region" description="Helical" evidence="6">
    <location>
        <begin position="334"/>
        <end position="358"/>
    </location>
</feature>
<dbReference type="PANTHER" id="PTHR23294:SF21">
    <property type="entry name" value="UNC93-LIKE PROTEIN MFSD11"/>
    <property type="match status" value="1"/>
</dbReference>
<dbReference type="Proteomes" id="UP000053766">
    <property type="component" value="Unassembled WGS sequence"/>
</dbReference>
<keyword evidence="8" id="KW-1185">Reference proteome</keyword>
<evidence type="ECO:0000313" key="8">
    <source>
        <dbReference type="Proteomes" id="UP000053766"/>
    </source>
</evidence>
<feature type="transmembrane region" description="Helical" evidence="6">
    <location>
        <begin position="105"/>
        <end position="121"/>
    </location>
</feature>
<evidence type="ECO:0000256" key="3">
    <source>
        <dbReference type="ARBA" id="ARBA00022692"/>
    </source>
</evidence>
<name>A0A0D8XJN2_DICVI</name>
<feature type="transmembrane region" description="Helical" evidence="6">
    <location>
        <begin position="438"/>
        <end position="460"/>
    </location>
</feature>
<evidence type="ECO:0000256" key="5">
    <source>
        <dbReference type="ARBA" id="ARBA00023136"/>
    </source>
</evidence>
<dbReference type="Pfam" id="PF05978">
    <property type="entry name" value="UNC-93"/>
    <property type="match status" value="1"/>
</dbReference>
<dbReference type="InterPro" id="IPR036259">
    <property type="entry name" value="MFS_trans_sf"/>
</dbReference>
<dbReference type="SUPFAM" id="SSF103473">
    <property type="entry name" value="MFS general substrate transporter"/>
    <property type="match status" value="1"/>
</dbReference>
<protein>
    <submittedName>
        <fullName evidence="7">Uncharacterized protein</fullName>
    </submittedName>
</protein>
<gene>
    <name evidence="7" type="ORF">DICVIV_09928</name>
</gene>
<dbReference type="AlphaFoldDB" id="A0A0D8XJN2"/>
<organism evidence="7 8">
    <name type="scientific">Dictyocaulus viviparus</name>
    <name type="common">Bovine lungworm</name>
    <dbReference type="NCBI Taxonomy" id="29172"/>
    <lineage>
        <taxon>Eukaryota</taxon>
        <taxon>Metazoa</taxon>
        <taxon>Ecdysozoa</taxon>
        <taxon>Nematoda</taxon>
        <taxon>Chromadorea</taxon>
        <taxon>Rhabditida</taxon>
        <taxon>Rhabditina</taxon>
        <taxon>Rhabditomorpha</taxon>
        <taxon>Strongyloidea</taxon>
        <taxon>Metastrongylidae</taxon>
        <taxon>Dictyocaulus</taxon>
    </lineage>
</organism>
<feature type="transmembrane region" description="Helical" evidence="6">
    <location>
        <begin position="53"/>
        <end position="71"/>
    </location>
</feature>
<dbReference type="STRING" id="29172.A0A0D8XJN2"/>
<sequence>MQLTPRQNELLAVYLLGIGTLFMYLGYIIQGFLAESVIHTVSMRYPDVISPFAGYYGQAFHYSAFAISSLITPSVQNFIPSKWILTIASILFAVYYLGFFHVNGIYFYLSQGLMGVRIFIIQSKFHYYTYKESALYNNGEGAYLSEHSSRRTLESNTAIETAVGHSSMFVGGVALMIIFYFISSETSDNDVNLTYTDLHIQLIYGIFFILNLISVIIFAALPTKQHDSIASKSPTIVPTLKQQLNQFKTTIINVNMILLAPFFSYMGLITSFIVGVYPTTLSFTSTISSDIYIIAIYSMSMGAAEIFGSLDFQSFNSVLGGFVLRPLIKKSKDWGLILSISIHFVAISTMLSVVEFSVPENATIEPTATTALLIKPSRLVVVIIGFLCGIGDFTITMCRTVICQVALPDARMHVFSISRFYQCIASCNVLFLTRFMRVTYWTTVLAVGLTVSTITFGIVARRTAHHRKNIVLPVSNGKLSTVELV</sequence>
<feature type="transmembrane region" description="Helical" evidence="6">
    <location>
        <begin position="12"/>
        <end position="33"/>
    </location>
</feature>
<dbReference type="OrthoDB" id="5778776at2759"/>
<feature type="transmembrane region" description="Helical" evidence="6">
    <location>
        <begin position="202"/>
        <end position="221"/>
    </location>
</feature>
<reference evidence="7 8" key="1">
    <citation type="submission" date="2013-11" db="EMBL/GenBank/DDBJ databases">
        <title>Draft genome of the bovine lungworm Dictyocaulus viviparus.</title>
        <authorList>
            <person name="Mitreva M."/>
        </authorList>
    </citation>
    <scope>NUCLEOTIDE SEQUENCE [LARGE SCALE GENOMIC DNA]</scope>
    <source>
        <strain evidence="7 8">HannoverDv2000</strain>
    </source>
</reference>
<proteinExistence type="inferred from homology"/>
<feature type="transmembrane region" description="Helical" evidence="6">
    <location>
        <begin position="83"/>
        <end position="99"/>
    </location>
</feature>
<evidence type="ECO:0000256" key="2">
    <source>
        <dbReference type="ARBA" id="ARBA00009172"/>
    </source>
</evidence>
<reference evidence="8" key="2">
    <citation type="journal article" date="2016" name="Sci. Rep.">
        <title>Dictyocaulus viviparus genome, variome and transcriptome elucidate lungworm biology and support future intervention.</title>
        <authorList>
            <person name="McNulty S.N."/>
            <person name="Strube C."/>
            <person name="Rosa B.A."/>
            <person name="Martin J.C."/>
            <person name="Tyagi R."/>
            <person name="Choi Y.J."/>
            <person name="Wang Q."/>
            <person name="Hallsworth Pepin K."/>
            <person name="Zhang X."/>
            <person name="Ozersky P."/>
            <person name="Wilson R.K."/>
            <person name="Sternberg P.W."/>
            <person name="Gasser R.B."/>
            <person name="Mitreva M."/>
        </authorList>
    </citation>
    <scope>NUCLEOTIDE SEQUENCE [LARGE SCALE GENOMIC DNA]</scope>
    <source>
        <strain evidence="8">HannoverDv2000</strain>
    </source>
</reference>
<feature type="transmembrane region" description="Helical" evidence="6">
    <location>
        <begin position="378"/>
        <end position="402"/>
    </location>
</feature>
<evidence type="ECO:0000256" key="1">
    <source>
        <dbReference type="ARBA" id="ARBA00004141"/>
    </source>
</evidence>
<evidence type="ECO:0000313" key="7">
    <source>
        <dbReference type="EMBL" id="KJH44044.1"/>
    </source>
</evidence>
<keyword evidence="5 6" id="KW-0472">Membrane</keyword>
<feature type="transmembrane region" description="Helical" evidence="6">
    <location>
        <begin position="158"/>
        <end position="182"/>
    </location>
</feature>